<sequence length="76" mass="8541">MAGNKRGSACVRVRGSASTTRFGRTSDHAPLTEAHVPLMKTQVSLTETRVLLTYTQNVRFRFEPYVNLWREGCPEG</sequence>
<dbReference type="AlphaFoldDB" id="A0A7W7U145"/>
<accession>A0A7W7U145</accession>
<protein>
    <submittedName>
        <fullName evidence="2">Uncharacterized protein</fullName>
    </submittedName>
</protein>
<feature type="region of interest" description="Disordered" evidence="1">
    <location>
        <begin position="1"/>
        <end position="26"/>
    </location>
</feature>
<keyword evidence="3" id="KW-1185">Reference proteome</keyword>
<comment type="caution">
    <text evidence="2">The sequence shown here is derived from an EMBL/GenBank/DDBJ whole genome shotgun (WGS) entry which is preliminary data.</text>
</comment>
<evidence type="ECO:0000256" key="1">
    <source>
        <dbReference type="SAM" id="MobiDB-lite"/>
    </source>
</evidence>
<proteinExistence type="predicted"/>
<organism evidence="2 3">
    <name type="scientific">Streptomyces nymphaeiformis</name>
    <dbReference type="NCBI Taxonomy" id="2663842"/>
    <lineage>
        <taxon>Bacteria</taxon>
        <taxon>Bacillati</taxon>
        <taxon>Actinomycetota</taxon>
        <taxon>Actinomycetes</taxon>
        <taxon>Kitasatosporales</taxon>
        <taxon>Streptomycetaceae</taxon>
        <taxon>Streptomyces</taxon>
    </lineage>
</organism>
<gene>
    <name evidence="2" type="ORF">GGE06_003996</name>
</gene>
<dbReference type="Proteomes" id="UP000582643">
    <property type="component" value="Unassembled WGS sequence"/>
</dbReference>
<evidence type="ECO:0000313" key="2">
    <source>
        <dbReference type="EMBL" id="MBB4983064.1"/>
    </source>
</evidence>
<name>A0A7W7U145_9ACTN</name>
<evidence type="ECO:0000313" key="3">
    <source>
        <dbReference type="Proteomes" id="UP000582643"/>
    </source>
</evidence>
<dbReference type="EMBL" id="JACHJY010000005">
    <property type="protein sequence ID" value="MBB4983064.1"/>
    <property type="molecule type" value="Genomic_DNA"/>
</dbReference>
<reference evidence="2 3" key="1">
    <citation type="submission" date="2020-08" db="EMBL/GenBank/DDBJ databases">
        <title>Genomic Encyclopedia of Type Strains, Phase III (KMG-III): the genomes of soil and plant-associated and newly described type strains.</title>
        <authorList>
            <person name="Whitman W."/>
        </authorList>
    </citation>
    <scope>NUCLEOTIDE SEQUENCE [LARGE SCALE GENOMIC DNA]</scope>
    <source>
        <strain evidence="2 3">SFB5A</strain>
    </source>
</reference>